<dbReference type="Pfam" id="PF18962">
    <property type="entry name" value="Por_Secre_tail"/>
    <property type="match status" value="1"/>
</dbReference>
<dbReference type="Proteomes" id="UP000198561">
    <property type="component" value="Unassembled WGS sequence"/>
</dbReference>
<reference evidence="4 5" key="1">
    <citation type="submission" date="2016-10" db="EMBL/GenBank/DDBJ databases">
        <authorList>
            <person name="de Groot N.N."/>
        </authorList>
    </citation>
    <scope>NUCLEOTIDE SEQUENCE [LARGE SCALE GENOMIC DNA]</scope>
    <source>
        <strain evidence="4 5">DSM 23031</strain>
    </source>
</reference>
<dbReference type="Gene3D" id="2.60.40.1220">
    <property type="match status" value="1"/>
</dbReference>
<feature type="chain" id="PRO_5011714352" description="Secretion system C-terminal sorting domain-containing protein" evidence="2">
    <location>
        <begin position="23"/>
        <end position="1613"/>
    </location>
</feature>
<evidence type="ECO:0000256" key="1">
    <source>
        <dbReference type="ARBA" id="ARBA00022729"/>
    </source>
</evidence>
<organism evidence="4 5">
    <name type="scientific">Chryseobacterium culicis</name>
    <dbReference type="NCBI Taxonomy" id="680127"/>
    <lineage>
        <taxon>Bacteria</taxon>
        <taxon>Pseudomonadati</taxon>
        <taxon>Bacteroidota</taxon>
        <taxon>Flavobacteriia</taxon>
        <taxon>Flavobacteriales</taxon>
        <taxon>Weeksellaceae</taxon>
        <taxon>Chryseobacterium group</taxon>
        <taxon>Chryseobacterium</taxon>
    </lineage>
</organism>
<keyword evidence="1 2" id="KW-0732">Signal</keyword>
<evidence type="ECO:0000259" key="3">
    <source>
        <dbReference type="Pfam" id="PF18962"/>
    </source>
</evidence>
<dbReference type="OrthoDB" id="1164152at2"/>
<dbReference type="EMBL" id="FNWQ01000004">
    <property type="protein sequence ID" value="SEH37636.1"/>
    <property type="molecule type" value="Genomic_DNA"/>
</dbReference>
<evidence type="ECO:0000313" key="5">
    <source>
        <dbReference type="Proteomes" id="UP000198561"/>
    </source>
</evidence>
<dbReference type="InterPro" id="IPR026444">
    <property type="entry name" value="Secre_tail"/>
</dbReference>
<sequence length="1613" mass="178532">MKKKLLKIFIFLFFTSWFTAFAQSNICFNRLHSGFAEIMIPVNEWQGNSVILTAYRTTGAFALSPVTLNTTDLPKVTAANGTQYYYIKRTSGYPTEDLVFEVSSPLDSTVSHALPALPQSQWNTAGTADACGVAKADACFTRLHNGFAEIMIPISQWNGNTVIVTAYRTTGGFALSPVTLNTADLPKVIAANGTQYYYIKRTSGYPTEDLVFEVSSPSDAAVSYTLPALPQNQWNTAGTADACGVSKADACFNRLHNGFAEILIPVNQWHGNTVIITAYRITGEFALSPVTLNTADLPKVTASNGTQYYYIKRTSGYAAEDLTFEASSPLDAAVSYTLPVLPQSEWNDFTLQNACINKASGVCINRNGLSYTIYIPKNNWNGTDAQIKLYLTNGTLLYNQAFTNPATEIYNGMLCYKIQVNYNAYTNENIIVEASSLSNGALHMLLSPIQTLCNGNACTNVTTPTFIQIPAIYPDGTFNLPTTSNEGITGTWSPAPNNQATTTYTFTPDIGQCAESTTLTVEVKALEWAKAPNSYIFTGKDKEGNDVDGLYIPVKKAYEMWRNGNYMKGSEIPSGTVTADVLWEDNMGLIKSKENYTLDIIGSGEDAKIKVPVNKVKEGNAVVAYKVNGEIFWSWHVWVTDDPTNGSTYKSYDDVKRQLSDGTVENIPNAEWGWMDRNLGALGNSLNGDGWNKNGGLMYQWGRKDPFPPLTNTDASFYQITGSLGKIVHDDAISRLQFSNSPFNDYKNFSALILFINKSTANITDNIRTSVKKPLSLIYVSDDGTSNLSIYGTDSNVPYYYNWFGQVPGLQTKELSKVNLWSDNSQGVLATTDISTPQPYRNKSSYDPCPNGWRLPSALVASSTKNVRMDFTPFGPKINKSLNDLNGVQSNIPPGLSNLKPYLAGIKVYPQYGFDMTNVGGNNIGIFPGTGWIGRGSDDRYHPKAAYTDQLETYLWTSTMTSFAGYSSIASALRLIPSSDQVINNYKPDPTNYPNVYGWYSYKPSDDYPTNNAHACRCIKDPLFVKNNYNFETTFFSETETYKTGLDNPNTYMVTKSAADQIVPIPVSKAFSVQSNYLGNTQILNTTSFNDLKANVLWTDNPALVTQLTIDNPSSKDANINVKVNANQSGNAVVTLHNGSISNPVYWSWHIWVSNTSVNSFTYVNDTPIATDNYVNYTQYGNILKTTIMDRNLGAIEAMANYYSPDVPEQVTRLNNSQGLNYQWGRKDPLPIFNNISGSKYNIFLGTTNNGVVTYTNFTEANYNSSNIVNYDTYKSSINAADKIDVRIEKILGYSVANPLKFMMPTVMYPKRGTDSKGNDINYYNLASDWLFDTQYHNLYDERWGVGNKKSVFDPCPNGWRIPEILGNGTNKTTPWSLKSNPEELSGTGNSEAGYYGGNISSWRPGDTTYSGKIVGYIFSNSVYNVGNYPKSPSRGSRSVKFPPYPTLNANFSLTAGGNWYANLNGEMTGRGTYMYFDDKFRINVKNVDVDPYAALNCRCVKQEDNGTPRGPLPGIPVTPNSGAQAKTALNKTVIEEKVKDDKVVLYPNPVKDILYIDAKDDKDYYYQIYNMSGLLMKEGKFTNKQTDVTSLLTGAYLVRINNSETIVKIIKK</sequence>
<dbReference type="RefSeq" id="WP_139265757.1">
    <property type="nucleotide sequence ID" value="NZ_FNWQ01000004.1"/>
</dbReference>
<feature type="signal peptide" evidence="2">
    <location>
        <begin position="1"/>
        <end position="22"/>
    </location>
</feature>
<evidence type="ECO:0000313" key="4">
    <source>
        <dbReference type="EMBL" id="SEH37636.1"/>
    </source>
</evidence>
<protein>
    <recommendedName>
        <fullName evidence="3">Secretion system C-terminal sorting domain-containing protein</fullName>
    </recommendedName>
</protein>
<dbReference type="InterPro" id="IPR014755">
    <property type="entry name" value="Cu-Rt/internalin_Ig-like"/>
</dbReference>
<dbReference type="NCBIfam" id="TIGR04183">
    <property type="entry name" value="Por_Secre_tail"/>
    <property type="match status" value="1"/>
</dbReference>
<evidence type="ECO:0000256" key="2">
    <source>
        <dbReference type="SAM" id="SignalP"/>
    </source>
</evidence>
<gene>
    <name evidence="4" type="ORF">SAMN05421593_3460</name>
</gene>
<name>A0A1H6HQ67_CHRCI</name>
<proteinExistence type="predicted"/>
<feature type="domain" description="Secretion system C-terminal sorting" evidence="3">
    <location>
        <begin position="1546"/>
        <end position="1610"/>
    </location>
</feature>
<dbReference type="STRING" id="680127.SAMN05421593_3460"/>
<accession>A0A1H6HQ67</accession>